<comment type="similarity">
    <text evidence="1">Belongs to the poly(ADP-ribose) glycohydrolase family.</text>
</comment>
<feature type="domain" description="PARG helical" evidence="7">
    <location>
        <begin position="22"/>
        <end position="112"/>
    </location>
</feature>
<dbReference type="EC" id="3.2.1.143" evidence="2"/>
<dbReference type="EMBL" id="UZAM01012421">
    <property type="protein sequence ID" value="VDP21777.1"/>
    <property type="molecule type" value="Genomic_DNA"/>
</dbReference>
<dbReference type="WBParaSite" id="SBAD_0000951301-mRNA-1">
    <property type="protein sequence ID" value="SBAD_0000951301-mRNA-1"/>
    <property type="gene ID" value="SBAD_0000951301"/>
</dbReference>
<proteinExistence type="inferred from homology"/>
<dbReference type="GO" id="GO:0009225">
    <property type="term" value="P:nucleotide-sugar metabolic process"/>
    <property type="evidence" value="ECO:0007669"/>
    <property type="project" value="TreeGrafter"/>
</dbReference>
<dbReference type="GO" id="GO:0005634">
    <property type="term" value="C:nucleus"/>
    <property type="evidence" value="ECO:0007669"/>
    <property type="project" value="TreeGrafter"/>
</dbReference>
<name>A0A183IZY5_9BILA</name>
<dbReference type="GO" id="GO:0005975">
    <property type="term" value="P:carbohydrate metabolic process"/>
    <property type="evidence" value="ECO:0007669"/>
    <property type="project" value="InterPro"/>
</dbReference>
<feature type="binding site" evidence="5">
    <location>
        <position position="208"/>
    </location>
    <ligand>
        <name>substrate</name>
    </ligand>
</feature>
<dbReference type="Pfam" id="PF20811">
    <property type="entry name" value="PARG_cat_N"/>
    <property type="match status" value="1"/>
</dbReference>
<evidence type="ECO:0000259" key="6">
    <source>
        <dbReference type="Pfam" id="PF05028"/>
    </source>
</evidence>
<dbReference type="InterPro" id="IPR048362">
    <property type="entry name" value="PARG_helical"/>
</dbReference>
<feature type="active site" evidence="4">
    <location>
        <position position="169"/>
    </location>
</feature>
<feature type="active site" evidence="4">
    <location>
        <position position="150"/>
    </location>
</feature>
<feature type="binding site" evidence="5">
    <location>
        <position position="167"/>
    </location>
    <ligand>
        <name>substrate</name>
    </ligand>
</feature>
<dbReference type="AlphaFoldDB" id="A0A183IZY5"/>
<evidence type="ECO:0000256" key="3">
    <source>
        <dbReference type="ARBA" id="ARBA00022801"/>
    </source>
</evidence>
<protein>
    <recommendedName>
        <fullName evidence="2">poly(ADP-ribose) glycohydrolase</fullName>
        <ecNumber evidence="2">3.2.1.143</ecNumber>
    </recommendedName>
</protein>
<dbReference type="GO" id="GO:0005737">
    <property type="term" value="C:cytoplasm"/>
    <property type="evidence" value="ECO:0007669"/>
    <property type="project" value="TreeGrafter"/>
</dbReference>
<dbReference type="Proteomes" id="UP000270296">
    <property type="component" value="Unassembled WGS sequence"/>
</dbReference>
<dbReference type="OrthoDB" id="1937899at2759"/>
<evidence type="ECO:0000256" key="4">
    <source>
        <dbReference type="PIRSR" id="PIRSR607724-1"/>
    </source>
</evidence>
<accession>A0A183IZY5</accession>
<sequence>MEEQTLGGKNFLFVLISIGMRQQAIPLLRRGTSATVTMSQYQASCLLANAFLCTFPTLLLLTNPSNHVRFPEINFYRFFEYNRICFQKLRCIFHYFERVLVKKPSGVISFSRQAVTDIPRWARSDKRLRALHVTSRETIEDYGVGFAQVDFANACIGGGVLDLGCVQEEIRFLICPELIVSRLFTECLQENECLIISGFERFSYYAGYANTFKWLAPYYDDTPRDKFHRRAVELIAIDAKYYRRFQDQFKPKWILRDLNKAYAGFFLNSETVPAVVTGNWGCGVYHGCCQLKSNL</sequence>
<dbReference type="GO" id="GO:1990966">
    <property type="term" value="P:ATP generation from poly-ADP-D-ribose"/>
    <property type="evidence" value="ECO:0007669"/>
    <property type="project" value="TreeGrafter"/>
</dbReference>
<keyword evidence="3" id="KW-0378">Hydrolase</keyword>
<feature type="domain" description="PARG catalytic Macro" evidence="6">
    <location>
        <begin position="118"/>
        <end position="293"/>
    </location>
</feature>
<dbReference type="InterPro" id="IPR046372">
    <property type="entry name" value="PARG_cat_C"/>
</dbReference>
<evidence type="ECO:0000313" key="10">
    <source>
        <dbReference type="WBParaSite" id="SBAD_0000951301-mRNA-1"/>
    </source>
</evidence>
<evidence type="ECO:0000313" key="8">
    <source>
        <dbReference type="EMBL" id="VDP21777.1"/>
    </source>
</evidence>
<evidence type="ECO:0000259" key="7">
    <source>
        <dbReference type="Pfam" id="PF20811"/>
    </source>
</evidence>
<evidence type="ECO:0000256" key="5">
    <source>
        <dbReference type="PIRSR" id="PIRSR607724-2"/>
    </source>
</evidence>
<dbReference type="InterPro" id="IPR007724">
    <property type="entry name" value="Poly_GlycHdrlase"/>
</dbReference>
<gene>
    <name evidence="8" type="ORF">SBAD_LOCUS9183</name>
</gene>
<organism evidence="10">
    <name type="scientific">Soboliphyme baturini</name>
    <dbReference type="NCBI Taxonomy" id="241478"/>
    <lineage>
        <taxon>Eukaryota</taxon>
        <taxon>Metazoa</taxon>
        <taxon>Ecdysozoa</taxon>
        <taxon>Nematoda</taxon>
        <taxon>Enoplea</taxon>
        <taxon>Dorylaimia</taxon>
        <taxon>Dioctophymatida</taxon>
        <taxon>Dioctophymatoidea</taxon>
        <taxon>Soboliphymatidae</taxon>
        <taxon>Soboliphyme</taxon>
    </lineage>
</organism>
<evidence type="ECO:0000313" key="9">
    <source>
        <dbReference type="Proteomes" id="UP000270296"/>
    </source>
</evidence>
<dbReference type="GO" id="GO:0004649">
    <property type="term" value="F:poly(ADP-ribose) glycohydrolase activity"/>
    <property type="evidence" value="ECO:0007669"/>
    <property type="project" value="UniProtKB-EC"/>
</dbReference>
<reference evidence="10" key="1">
    <citation type="submission" date="2016-06" db="UniProtKB">
        <authorList>
            <consortium name="WormBaseParasite"/>
        </authorList>
    </citation>
    <scope>IDENTIFICATION</scope>
</reference>
<dbReference type="Pfam" id="PF05028">
    <property type="entry name" value="PARG_cat_C"/>
    <property type="match status" value="1"/>
</dbReference>
<evidence type="ECO:0000256" key="1">
    <source>
        <dbReference type="ARBA" id="ARBA00009545"/>
    </source>
</evidence>
<keyword evidence="9" id="KW-1185">Reference proteome</keyword>
<feature type="active site" evidence="4">
    <location>
        <position position="168"/>
    </location>
</feature>
<evidence type="ECO:0000256" key="2">
    <source>
        <dbReference type="ARBA" id="ARBA00012255"/>
    </source>
</evidence>
<feature type="binding site" evidence="5">
    <location>
        <position position="153"/>
    </location>
    <ligand>
        <name>substrate</name>
    </ligand>
</feature>
<dbReference type="PANTHER" id="PTHR12837:SF15">
    <property type="entry name" value="POLY(ADP-RIBOSE) GLYCOHYDROLASE"/>
    <property type="match status" value="1"/>
</dbReference>
<dbReference type="GO" id="GO:0006282">
    <property type="term" value="P:regulation of DNA repair"/>
    <property type="evidence" value="ECO:0007669"/>
    <property type="project" value="InterPro"/>
</dbReference>
<reference evidence="8 9" key="2">
    <citation type="submission" date="2018-11" db="EMBL/GenBank/DDBJ databases">
        <authorList>
            <consortium name="Pathogen Informatics"/>
        </authorList>
    </citation>
    <scope>NUCLEOTIDE SEQUENCE [LARGE SCALE GENOMIC DNA]</scope>
</reference>
<dbReference type="PANTHER" id="PTHR12837">
    <property type="entry name" value="POLY ADP-RIBOSE GLYCOHYDROLASE"/>
    <property type="match status" value="1"/>
</dbReference>